<dbReference type="SMART" id="SM00824">
    <property type="entry name" value="PKS_TE"/>
    <property type="match status" value="1"/>
</dbReference>
<dbReference type="Proteomes" id="UP001474181">
    <property type="component" value="Unassembled WGS sequence"/>
</dbReference>
<name>A0ABV1XFP9_9ACTN</name>
<evidence type="ECO:0000256" key="2">
    <source>
        <dbReference type="ARBA" id="ARBA00022450"/>
    </source>
</evidence>
<reference evidence="6 7" key="1">
    <citation type="submission" date="2024-06" db="EMBL/GenBank/DDBJ databases">
        <title>The Natural Products Discovery Center: Release of the First 8490 Sequenced Strains for Exploring Actinobacteria Biosynthetic Diversity.</title>
        <authorList>
            <person name="Kalkreuter E."/>
            <person name="Kautsar S.A."/>
            <person name="Yang D."/>
            <person name="Bader C.D."/>
            <person name="Teijaro C.N."/>
            <person name="Fluegel L."/>
            <person name="Davis C.M."/>
            <person name="Simpson J.R."/>
            <person name="Lauterbach L."/>
            <person name="Steele A.D."/>
            <person name="Gui C."/>
            <person name="Meng S."/>
            <person name="Li G."/>
            <person name="Viehrig K."/>
            <person name="Ye F."/>
            <person name="Su P."/>
            <person name="Kiefer A.F."/>
            <person name="Nichols A."/>
            <person name="Cepeda A.J."/>
            <person name="Yan W."/>
            <person name="Fan B."/>
            <person name="Jiang Y."/>
            <person name="Adhikari A."/>
            <person name="Zheng C.-J."/>
            <person name="Schuster L."/>
            <person name="Cowan T.M."/>
            <person name="Smanski M.J."/>
            <person name="Chevrette M.G."/>
            <person name="De Carvalho L.P.S."/>
            <person name="Shen B."/>
        </authorList>
    </citation>
    <scope>NUCLEOTIDE SEQUENCE [LARGE SCALE GENOMIC DNA]</scope>
    <source>
        <strain evidence="6 7">NPDC000234</strain>
    </source>
</reference>
<comment type="caution">
    <text evidence="6">The sequence shown here is derived from an EMBL/GenBank/DDBJ whole genome shotgun (WGS) entry which is preliminary data.</text>
</comment>
<dbReference type="Pfam" id="PF00550">
    <property type="entry name" value="PP-binding"/>
    <property type="match status" value="1"/>
</dbReference>
<keyword evidence="7" id="KW-1185">Reference proteome</keyword>
<proteinExistence type="inferred from homology"/>
<dbReference type="InterPro" id="IPR006162">
    <property type="entry name" value="Ppantetheine_attach_site"/>
</dbReference>
<dbReference type="InterPro" id="IPR020806">
    <property type="entry name" value="PKS_PP-bd"/>
</dbReference>
<dbReference type="PANTHER" id="PTHR11487:SF0">
    <property type="entry name" value="S-ACYL FATTY ACID SYNTHASE THIOESTERASE, MEDIUM CHAIN"/>
    <property type="match status" value="1"/>
</dbReference>
<evidence type="ECO:0000256" key="3">
    <source>
        <dbReference type="ARBA" id="ARBA00022553"/>
    </source>
</evidence>
<dbReference type="SUPFAM" id="SSF53474">
    <property type="entry name" value="alpha/beta-Hydrolases"/>
    <property type="match status" value="1"/>
</dbReference>
<feature type="non-terminal residue" evidence="6">
    <location>
        <position position="1"/>
    </location>
</feature>
<dbReference type="SMART" id="SM00823">
    <property type="entry name" value="PKS_PP"/>
    <property type="match status" value="1"/>
</dbReference>
<dbReference type="PROSITE" id="PS00012">
    <property type="entry name" value="PHOSPHOPANTETHEINE"/>
    <property type="match status" value="1"/>
</dbReference>
<dbReference type="RefSeq" id="WP_350792534.1">
    <property type="nucleotide sequence ID" value="NZ_JBEPEK010000933.1"/>
</dbReference>
<dbReference type="InterPro" id="IPR012223">
    <property type="entry name" value="TEII"/>
</dbReference>
<accession>A0ABV1XFP9</accession>
<organism evidence="6 7">
    <name type="scientific">Streptomyces hyaluromycini</name>
    <dbReference type="NCBI Taxonomy" id="1377993"/>
    <lineage>
        <taxon>Bacteria</taxon>
        <taxon>Bacillati</taxon>
        <taxon>Actinomycetota</taxon>
        <taxon>Actinomycetes</taxon>
        <taxon>Kitasatosporales</taxon>
        <taxon>Streptomycetaceae</taxon>
        <taxon>Streptomyces</taxon>
    </lineage>
</organism>
<dbReference type="Gene3D" id="1.10.1200.10">
    <property type="entry name" value="ACP-like"/>
    <property type="match status" value="1"/>
</dbReference>
<sequence length="345" mass="36189">RPFVEAGLDSLSAVELRARLAGTTGLPLGGALTIRFPTPAALAGHLGELLRERPEPGAPQPGGEGPLTTLYLRLCAAQEITAATEVIVAASRLRDTFGTPDSARNAVEPVVLADGPAPVALVCFPALTALSGPHEYARFGQALHGARDVLAVPAPGYAESSALPDTADTFVAMQADAVQRLVGERPFAMLGRSLGGCVAHAVTAELERRGTPPVGLAMVDTYPMDTAALPGMEWWMPAMINGMVDRFDAFELGLSDNGLTTMGSYLRTFGPWQPRPVAAPTLLLRAGDPLPGTPADPSLDTRAFWRLPHTTADVPGDHFSVLEEHSATTAAAVEKWLATLGRPTP</sequence>
<dbReference type="Gene3D" id="3.40.50.1820">
    <property type="entry name" value="alpha/beta hydrolase"/>
    <property type="match status" value="1"/>
</dbReference>
<evidence type="ECO:0000256" key="4">
    <source>
        <dbReference type="ARBA" id="ARBA00022801"/>
    </source>
</evidence>
<dbReference type="PANTHER" id="PTHR11487">
    <property type="entry name" value="THIOESTERASE"/>
    <property type="match status" value="1"/>
</dbReference>
<dbReference type="PROSITE" id="PS50075">
    <property type="entry name" value="CARRIER"/>
    <property type="match status" value="1"/>
</dbReference>
<evidence type="ECO:0000313" key="6">
    <source>
        <dbReference type="EMBL" id="MER7187838.1"/>
    </source>
</evidence>
<dbReference type="InterPro" id="IPR029058">
    <property type="entry name" value="AB_hydrolase_fold"/>
</dbReference>
<dbReference type="InterPro" id="IPR036736">
    <property type="entry name" value="ACP-like_sf"/>
</dbReference>
<feature type="domain" description="Carrier" evidence="5">
    <location>
        <begin position="1"/>
        <end position="50"/>
    </location>
</feature>
<dbReference type="EMBL" id="JBEPEK010000933">
    <property type="protein sequence ID" value="MER7187838.1"/>
    <property type="molecule type" value="Genomic_DNA"/>
</dbReference>
<evidence type="ECO:0000256" key="1">
    <source>
        <dbReference type="ARBA" id="ARBA00007169"/>
    </source>
</evidence>
<dbReference type="InterPro" id="IPR020802">
    <property type="entry name" value="TesA-like"/>
</dbReference>
<dbReference type="InterPro" id="IPR001031">
    <property type="entry name" value="Thioesterase"/>
</dbReference>
<gene>
    <name evidence="6" type="ORF">ABT404_51710</name>
</gene>
<keyword evidence="3" id="KW-0597">Phosphoprotein</keyword>
<comment type="similarity">
    <text evidence="1">Belongs to the thioesterase family.</text>
</comment>
<dbReference type="Pfam" id="PF00975">
    <property type="entry name" value="Thioesterase"/>
    <property type="match status" value="1"/>
</dbReference>
<protein>
    <submittedName>
        <fullName evidence="6">Thioesterase domain-containing protein</fullName>
    </submittedName>
</protein>
<evidence type="ECO:0000313" key="7">
    <source>
        <dbReference type="Proteomes" id="UP001474181"/>
    </source>
</evidence>
<evidence type="ECO:0000259" key="5">
    <source>
        <dbReference type="PROSITE" id="PS50075"/>
    </source>
</evidence>
<dbReference type="InterPro" id="IPR009081">
    <property type="entry name" value="PP-bd_ACP"/>
</dbReference>
<keyword evidence="2" id="KW-0596">Phosphopantetheine</keyword>
<keyword evidence="4" id="KW-0378">Hydrolase</keyword>